<proteinExistence type="predicted"/>
<dbReference type="InterPro" id="IPR006750">
    <property type="entry name" value="YdcZ"/>
</dbReference>
<protein>
    <submittedName>
        <fullName evidence="2">DMT family transporter</fullName>
    </submittedName>
</protein>
<evidence type="ECO:0000256" key="1">
    <source>
        <dbReference type="SAM" id="Phobius"/>
    </source>
</evidence>
<feature type="transmembrane region" description="Helical" evidence="1">
    <location>
        <begin position="208"/>
        <end position="226"/>
    </location>
</feature>
<keyword evidence="1" id="KW-0472">Membrane</keyword>
<evidence type="ECO:0000313" key="2">
    <source>
        <dbReference type="EMBL" id="KAB1652724.1"/>
    </source>
</evidence>
<dbReference type="EMBL" id="WBJZ01000028">
    <property type="protein sequence ID" value="KAB1652724.1"/>
    <property type="molecule type" value="Genomic_DNA"/>
</dbReference>
<feature type="transmembrane region" description="Helical" evidence="1">
    <location>
        <begin position="124"/>
        <end position="142"/>
    </location>
</feature>
<dbReference type="PANTHER" id="PTHR34821">
    <property type="entry name" value="INNER MEMBRANE PROTEIN YDCZ"/>
    <property type="match status" value="1"/>
</dbReference>
<evidence type="ECO:0000313" key="3">
    <source>
        <dbReference type="Proteomes" id="UP000467240"/>
    </source>
</evidence>
<feature type="transmembrane region" description="Helical" evidence="1">
    <location>
        <begin position="182"/>
        <end position="202"/>
    </location>
</feature>
<dbReference type="AlphaFoldDB" id="A0A7J5BMN3"/>
<keyword evidence="3" id="KW-1185">Reference proteome</keyword>
<sequence>MFPSSVTTSRVRAVTRRVDRCDGAVGVRLALPGGPCARADGCRCAGGGRVQTLLWIALTVVGGGFIAAQSRVNGELGSRIGDPYAAALISFGLGFVLLMFAAVGSRSRGGALPSVVRAVREGRLAWWQVLGGAGGALLVFSQSLTTPLLGVALFTIAVVAGQTAGGLLVDRAGLGPAGVQSVTARRLIGALLVIAAVAVTVGGRIEGGFPYALLLFPFCSGLANAFQQAVNGRVRNATDAYTSTLLNFAVGTGVLLVAFLIHGLVGGFTAELSGTPWYLFLGGPFGIVFIGISVVAVAPLGVLRLALSLVTGQLIGSVLLDLLLPGANTVVTVWTFVGLGVALLAVAFTSLPLPRRGGDGTIARPVHGLGPHRDE</sequence>
<keyword evidence="1" id="KW-1133">Transmembrane helix</keyword>
<feature type="transmembrane region" description="Helical" evidence="1">
    <location>
        <begin position="84"/>
        <end position="103"/>
    </location>
</feature>
<dbReference type="GO" id="GO:0005886">
    <property type="term" value="C:plasma membrane"/>
    <property type="evidence" value="ECO:0007669"/>
    <property type="project" value="TreeGrafter"/>
</dbReference>
<reference evidence="2 3" key="1">
    <citation type="submission" date="2019-09" db="EMBL/GenBank/DDBJ databases">
        <title>Phylogeny of genus Pseudoclavibacter and closely related genus.</title>
        <authorList>
            <person name="Li Y."/>
        </authorList>
    </citation>
    <scope>NUCLEOTIDE SEQUENCE [LARGE SCALE GENOMIC DNA]</scope>
    <source>
        <strain evidence="2 3">DSM 23821</strain>
    </source>
</reference>
<organism evidence="2 3">
    <name type="scientific">Pseudoclavibacter chungangensis</name>
    <dbReference type="NCBI Taxonomy" id="587635"/>
    <lineage>
        <taxon>Bacteria</taxon>
        <taxon>Bacillati</taxon>
        <taxon>Actinomycetota</taxon>
        <taxon>Actinomycetes</taxon>
        <taxon>Micrococcales</taxon>
        <taxon>Microbacteriaceae</taxon>
        <taxon>Pseudoclavibacter</taxon>
    </lineage>
</organism>
<dbReference type="OrthoDB" id="6463253at2"/>
<dbReference type="Proteomes" id="UP000467240">
    <property type="component" value="Unassembled WGS sequence"/>
</dbReference>
<name>A0A7J5BMN3_9MICO</name>
<accession>A0A7J5BMN3</accession>
<comment type="caution">
    <text evidence="2">The sequence shown here is derived from an EMBL/GenBank/DDBJ whole genome shotgun (WGS) entry which is preliminary data.</text>
</comment>
<feature type="transmembrane region" description="Helical" evidence="1">
    <location>
        <begin position="53"/>
        <end position="72"/>
    </location>
</feature>
<feature type="transmembrane region" description="Helical" evidence="1">
    <location>
        <begin position="305"/>
        <end position="324"/>
    </location>
</feature>
<gene>
    <name evidence="2" type="ORF">F8O01_16190</name>
</gene>
<dbReference type="Pfam" id="PF04657">
    <property type="entry name" value="DMT_YdcZ"/>
    <property type="match status" value="2"/>
</dbReference>
<keyword evidence="1" id="KW-0812">Transmembrane</keyword>
<feature type="transmembrane region" description="Helical" evidence="1">
    <location>
        <begin position="277"/>
        <end position="298"/>
    </location>
</feature>
<feature type="transmembrane region" description="Helical" evidence="1">
    <location>
        <begin position="246"/>
        <end position="265"/>
    </location>
</feature>
<feature type="transmembrane region" description="Helical" evidence="1">
    <location>
        <begin position="148"/>
        <end position="170"/>
    </location>
</feature>
<dbReference type="PANTHER" id="PTHR34821:SF2">
    <property type="entry name" value="INNER MEMBRANE PROTEIN YDCZ"/>
    <property type="match status" value="1"/>
</dbReference>
<feature type="transmembrane region" description="Helical" evidence="1">
    <location>
        <begin position="330"/>
        <end position="351"/>
    </location>
</feature>